<dbReference type="EMBL" id="BLXT01000880">
    <property type="protein sequence ID" value="GFN81115.1"/>
    <property type="molecule type" value="Genomic_DNA"/>
</dbReference>
<dbReference type="SUPFAM" id="SSF81321">
    <property type="entry name" value="Family A G protein-coupled receptor-like"/>
    <property type="match status" value="1"/>
</dbReference>
<keyword evidence="2" id="KW-0812">Transmembrane</keyword>
<dbReference type="Proteomes" id="UP000735302">
    <property type="component" value="Unassembled WGS sequence"/>
</dbReference>
<feature type="transmembrane region" description="Helical" evidence="2">
    <location>
        <begin position="32"/>
        <end position="54"/>
    </location>
</feature>
<evidence type="ECO:0000313" key="4">
    <source>
        <dbReference type="Proteomes" id="UP000735302"/>
    </source>
</evidence>
<evidence type="ECO:0000256" key="1">
    <source>
        <dbReference type="SAM" id="MobiDB-lite"/>
    </source>
</evidence>
<dbReference type="PANTHER" id="PTHR46641:SF2">
    <property type="entry name" value="FMRFAMIDE RECEPTOR"/>
    <property type="match status" value="1"/>
</dbReference>
<sequence>MNDSAISMDIFNQTTSTNEVQERLNGLVPFGLYVNLVQTIACFDFLVAPFGMVTNTINLKIFLTTGGISADGVTLTFIMLALSDLGVCVFSWLWSVSAFFFVLEKRFQDTSQTSLHFVVQPRVIGYHAASGMNVFTITTTLITIYLAVMRCLSVARPLTFRGSLSPRKTGLLFAAFLVFGLGTRLAMLSQREARGMYNPRSNVGKPSILNSRNWKDITNPISAAIDLPFPFVAEVTLTACFIVMTRALKASSEFRGKTVPESNTKSRGNRGNQRANLQQHRETHQIGSEGKLSAKDARVIKQLLIICLIYIVCNAAKLGRALGDIIEPEFFLTGRFQNFEQNCLSSKGKRTAQYASGCAAFWCEHASFQGAAIPLAASPMLAADAFDVDTPVLRLSSARLIGSWRAKCSYSFRCRQALTD</sequence>
<keyword evidence="3" id="KW-0675">Receptor</keyword>
<feature type="compositionally biased region" description="Polar residues" evidence="1">
    <location>
        <begin position="260"/>
        <end position="278"/>
    </location>
</feature>
<dbReference type="AlphaFoldDB" id="A0AAV3YFE8"/>
<evidence type="ECO:0000313" key="3">
    <source>
        <dbReference type="EMBL" id="GFN81115.1"/>
    </source>
</evidence>
<dbReference type="InterPro" id="IPR052954">
    <property type="entry name" value="GPCR-Ligand_Int"/>
</dbReference>
<feature type="region of interest" description="Disordered" evidence="1">
    <location>
        <begin position="255"/>
        <end position="289"/>
    </location>
</feature>
<gene>
    <name evidence="3" type="ORF">PoB_000762100</name>
</gene>
<evidence type="ECO:0000256" key="2">
    <source>
        <dbReference type="SAM" id="Phobius"/>
    </source>
</evidence>
<comment type="caution">
    <text evidence="3">The sequence shown here is derived from an EMBL/GenBank/DDBJ whole genome shotgun (WGS) entry which is preliminary data.</text>
</comment>
<proteinExistence type="predicted"/>
<feature type="transmembrane region" description="Helical" evidence="2">
    <location>
        <begin position="123"/>
        <end position="148"/>
    </location>
</feature>
<dbReference type="PANTHER" id="PTHR46641">
    <property type="entry name" value="FMRFAMIDE RECEPTOR-RELATED"/>
    <property type="match status" value="1"/>
</dbReference>
<reference evidence="3 4" key="1">
    <citation type="journal article" date="2021" name="Elife">
        <title>Chloroplast acquisition without the gene transfer in kleptoplastic sea slugs, Plakobranchus ocellatus.</title>
        <authorList>
            <person name="Maeda T."/>
            <person name="Takahashi S."/>
            <person name="Yoshida T."/>
            <person name="Shimamura S."/>
            <person name="Takaki Y."/>
            <person name="Nagai Y."/>
            <person name="Toyoda A."/>
            <person name="Suzuki Y."/>
            <person name="Arimoto A."/>
            <person name="Ishii H."/>
            <person name="Satoh N."/>
            <person name="Nishiyama T."/>
            <person name="Hasebe M."/>
            <person name="Maruyama T."/>
            <person name="Minagawa J."/>
            <person name="Obokata J."/>
            <person name="Shigenobu S."/>
        </authorList>
    </citation>
    <scope>NUCLEOTIDE SEQUENCE [LARGE SCALE GENOMIC DNA]</scope>
</reference>
<dbReference type="Gene3D" id="1.20.1070.10">
    <property type="entry name" value="Rhodopsin 7-helix transmembrane proteins"/>
    <property type="match status" value="1"/>
</dbReference>
<keyword evidence="4" id="KW-1185">Reference proteome</keyword>
<feature type="transmembrane region" description="Helical" evidence="2">
    <location>
        <begin position="75"/>
        <end position="103"/>
    </location>
</feature>
<name>A0AAV3YFE8_9GAST</name>
<accession>A0AAV3YFE8</accession>
<organism evidence="3 4">
    <name type="scientific">Plakobranchus ocellatus</name>
    <dbReference type="NCBI Taxonomy" id="259542"/>
    <lineage>
        <taxon>Eukaryota</taxon>
        <taxon>Metazoa</taxon>
        <taxon>Spiralia</taxon>
        <taxon>Lophotrochozoa</taxon>
        <taxon>Mollusca</taxon>
        <taxon>Gastropoda</taxon>
        <taxon>Heterobranchia</taxon>
        <taxon>Euthyneura</taxon>
        <taxon>Panpulmonata</taxon>
        <taxon>Sacoglossa</taxon>
        <taxon>Placobranchoidea</taxon>
        <taxon>Plakobranchidae</taxon>
        <taxon>Plakobranchus</taxon>
    </lineage>
</organism>
<keyword evidence="2" id="KW-0472">Membrane</keyword>
<protein>
    <submittedName>
        <fullName evidence="3">Chemosensory receptor a</fullName>
    </submittedName>
</protein>
<feature type="transmembrane region" description="Helical" evidence="2">
    <location>
        <begin position="169"/>
        <end position="187"/>
    </location>
</feature>
<keyword evidence="2" id="KW-1133">Transmembrane helix</keyword>